<dbReference type="InterPro" id="IPR053151">
    <property type="entry name" value="RNase_H-like"/>
</dbReference>
<protein>
    <recommendedName>
        <fullName evidence="1">RNase H type-1 domain-containing protein</fullName>
    </recommendedName>
</protein>
<dbReference type="SUPFAM" id="SSF53098">
    <property type="entry name" value="Ribonuclease H-like"/>
    <property type="match status" value="1"/>
</dbReference>
<dbReference type="Proteomes" id="UP000619265">
    <property type="component" value="Unassembled WGS sequence"/>
</dbReference>
<dbReference type="Pfam" id="PF13456">
    <property type="entry name" value="RVT_3"/>
    <property type="match status" value="1"/>
</dbReference>
<name>A0A833XNR8_JUGRE</name>
<dbReference type="PANTHER" id="PTHR47723">
    <property type="entry name" value="OS05G0353850 PROTEIN"/>
    <property type="match status" value="1"/>
</dbReference>
<dbReference type="AlphaFoldDB" id="A0A833XNR8"/>
<dbReference type="GO" id="GO:0003676">
    <property type="term" value="F:nucleic acid binding"/>
    <property type="evidence" value="ECO:0007669"/>
    <property type="project" value="InterPro"/>
</dbReference>
<dbReference type="GO" id="GO:0004523">
    <property type="term" value="F:RNA-DNA hybrid ribonuclease activity"/>
    <property type="evidence" value="ECO:0007669"/>
    <property type="project" value="InterPro"/>
</dbReference>
<dbReference type="InterPro" id="IPR044730">
    <property type="entry name" value="RNase_H-like_dom_plant"/>
</dbReference>
<organism evidence="2 3">
    <name type="scientific">Juglans regia</name>
    <name type="common">English walnut</name>
    <dbReference type="NCBI Taxonomy" id="51240"/>
    <lineage>
        <taxon>Eukaryota</taxon>
        <taxon>Viridiplantae</taxon>
        <taxon>Streptophyta</taxon>
        <taxon>Embryophyta</taxon>
        <taxon>Tracheophyta</taxon>
        <taxon>Spermatophyta</taxon>
        <taxon>Magnoliopsida</taxon>
        <taxon>eudicotyledons</taxon>
        <taxon>Gunneridae</taxon>
        <taxon>Pentapetalae</taxon>
        <taxon>rosids</taxon>
        <taxon>fabids</taxon>
        <taxon>Fagales</taxon>
        <taxon>Juglandaceae</taxon>
        <taxon>Juglans</taxon>
    </lineage>
</organism>
<comment type="caution">
    <text evidence="2">The sequence shown here is derived from an EMBL/GenBank/DDBJ whole genome shotgun (WGS) entry which is preliminary data.</text>
</comment>
<dbReference type="CDD" id="cd06222">
    <property type="entry name" value="RNase_H_like"/>
    <property type="match status" value="1"/>
</dbReference>
<dbReference type="Gene3D" id="3.30.420.10">
    <property type="entry name" value="Ribonuclease H-like superfamily/Ribonuclease H"/>
    <property type="match status" value="1"/>
</dbReference>
<reference evidence="2" key="1">
    <citation type="submission" date="2015-10" db="EMBL/GenBank/DDBJ databases">
        <authorList>
            <person name="Martinez-Garcia P.J."/>
            <person name="Crepeau M.W."/>
            <person name="Puiu D."/>
            <person name="Gonzalez-Ibeas D."/>
            <person name="Whalen J."/>
            <person name="Stevens K."/>
            <person name="Paul R."/>
            <person name="Butterfield T."/>
            <person name="Britton M."/>
            <person name="Reagan R."/>
            <person name="Chakraborty S."/>
            <person name="Walawage S.L."/>
            <person name="Vasquez-Gross H.A."/>
            <person name="Cardeno C."/>
            <person name="Famula R."/>
            <person name="Pratt K."/>
            <person name="Kuruganti S."/>
            <person name="Aradhya M.K."/>
            <person name="Leslie C.A."/>
            <person name="Dandekar A.M."/>
            <person name="Salzberg S.L."/>
            <person name="Wegrzyn J.L."/>
            <person name="Langley C.H."/>
            <person name="Neale D.B."/>
        </authorList>
    </citation>
    <scope>NUCLEOTIDE SEQUENCE</scope>
    <source>
        <tissue evidence="2">Leaves</tissue>
    </source>
</reference>
<dbReference type="InterPro" id="IPR036397">
    <property type="entry name" value="RNaseH_sf"/>
</dbReference>
<dbReference type="InterPro" id="IPR002156">
    <property type="entry name" value="RNaseH_domain"/>
</dbReference>
<dbReference type="InterPro" id="IPR012337">
    <property type="entry name" value="RNaseH-like_sf"/>
</dbReference>
<proteinExistence type="predicted"/>
<sequence>MVVSNSEHELHEPAFVELLAMLRGLQFSLHLGISKVVLESDCLLMVEALATSKDALSSQGNLLKEVRNLLSHLNEYQVQHVIRGGNQVAHFLAKHAWSVYDLEMWMGSVPSFLHQ</sequence>
<dbReference type="PANTHER" id="PTHR47723:SF19">
    <property type="entry name" value="POLYNUCLEOTIDYL TRANSFERASE, RIBONUCLEASE H-LIKE SUPERFAMILY PROTEIN"/>
    <property type="match status" value="1"/>
</dbReference>
<reference evidence="2" key="2">
    <citation type="submission" date="2020-03" db="EMBL/GenBank/DDBJ databases">
        <title>Walnut 2.0.</title>
        <authorList>
            <person name="Marrano A."/>
            <person name="Britton M."/>
            <person name="Zimin A.V."/>
            <person name="Zaini P.A."/>
            <person name="Workman R."/>
            <person name="Puiu D."/>
            <person name="Bianco L."/>
            <person name="Allen B.J."/>
            <person name="Troggio M."/>
            <person name="Leslie C.A."/>
            <person name="Timp W."/>
            <person name="Dendekar A."/>
            <person name="Salzberg S.L."/>
            <person name="Neale D.B."/>
        </authorList>
    </citation>
    <scope>NUCLEOTIDE SEQUENCE</scope>
    <source>
        <tissue evidence="2">Leaves</tissue>
    </source>
</reference>
<accession>A0A833XNR8</accession>
<evidence type="ECO:0000313" key="3">
    <source>
        <dbReference type="Proteomes" id="UP000619265"/>
    </source>
</evidence>
<feature type="domain" description="RNase H type-1" evidence="1">
    <location>
        <begin position="9"/>
        <end position="96"/>
    </location>
</feature>
<dbReference type="Gramene" id="Jr06_12910_p1">
    <property type="protein sequence ID" value="cds.Jr06_12910_p1"/>
    <property type="gene ID" value="Jr06_12910"/>
</dbReference>
<evidence type="ECO:0000259" key="1">
    <source>
        <dbReference type="Pfam" id="PF13456"/>
    </source>
</evidence>
<gene>
    <name evidence="2" type="ORF">F2P56_013000</name>
</gene>
<dbReference type="EMBL" id="LIHL02000006">
    <property type="protein sequence ID" value="KAF5468889.1"/>
    <property type="molecule type" value="Genomic_DNA"/>
</dbReference>
<evidence type="ECO:0000313" key="2">
    <source>
        <dbReference type="EMBL" id="KAF5468889.1"/>
    </source>
</evidence>